<dbReference type="InterPro" id="IPR011663">
    <property type="entry name" value="UTRA"/>
</dbReference>
<reference evidence="5 6" key="1">
    <citation type="submission" date="2018-08" db="EMBL/GenBank/DDBJ databases">
        <title>A genome reference for cultivated species of the human gut microbiota.</title>
        <authorList>
            <person name="Zou Y."/>
            <person name="Xue W."/>
            <person name="Luo G."/>
        </authorList>
    </citation>
    <scope>NUCLEOTIDE SEQUENCE [LARGE SCALE GENOMIC DNA]</scope>
    <source>
        <strain evidence="5 6">AF32-8AC</strain>
    </source>
</reference>
<dbReference type="AlphaFoldDB" id="A0A3E2TY55"/>
<dbReference type="CDD" id="cd07377">
    <property type="entry name" value="WHTH_GntR"/>
    <property type="match status" value="1"/>
</dbReference>
<keyword evidence="1" id="KW-0805">Transcription regulation</keyword>
<feature type="domain" description="HTH gntR-type" evidence="4">
    <location>
        <begin position="13"/>
        <end position="82"/>
    </location>
</feature>
<dbReference type="GO" id="GO:0003677">
    <property type="term" value="F:DNA binding"/>
    <property type="evidence" value="ECO:0007669"/>
    <property type="project" value="UniProtKB-KW"/>
</dbReference>
<dbReference type="Pfam" id="PF07702">
    <property type="entry name" value="UTRA"/>
    <property type="match status" value="1"/>
</dbReference>
<dbReference type="EMBL" id="QVER01000021">
    <property type="protein sequence ID" value="RGB86816.1"/>
    <property type="molecule type" value="Genomic_DNA"/>
</dbReference>
<accession>A0A3E2TY55</accession>
<organism evidence="5 6">
    <name type="scientific">Faecalibacterium prausnitzii</name>
    <dbReference type="NCBI Taxonomy" id="853"/>
    <lineage>
        <taxon>Bacteria</taxon>
        <taxon>Bacillati</taxon>
        <taxon>Bacillota</taxon>
        <taxon>Clostridia</taxon>
        <taxon>Eubacteriales</taxon>
        <taxon>Oscillospiraceae</taxon>
        <taxon>Faecalibacterium</taxon>
    </lineage>
</organism>
<comment type="caution">
    <text evidence="5">The sequence shown here is derived from an EMBL/GenBank/DDBJ whole genome shotgun (WGS) entry which is preliminary data.</text>
</comment>
<dbReference type="InterPro" id="IPR050679">
    <property type="entry name" value="Bact_HTH_transcr_reg"/>
</dbReference>
<dbReference type="SUPFAM" id="SSF46785">
    <property type="entry name" value="Winged helix' DNA-binding domain"/>
    <property type="match status" value="1"/>
</dbReference>
<keyword evidence="3" id="KW-0804">Transcription</keyword>
<evidence type="ECO:0000313" key="5">
    <source>
        <dbReference type="EMBL" id="RGB86816.1"/>
    </source>
</evidence>
<dbReference type="SMART" id="SM00345">
    <property type="entry name" value="HTH_GNTR"/>
    <property type="match status" value="1"/>
</dbReference>
<name>A0A3E2TY55_9FIRM</name>
<dbReference type="GO" id="GO:0045892">
    <property type="term" value="P:negative regulation of DNA-templated transcription"/>
    <property type="evidence" value="ECO:0007669"/>
    <property type="project" value="TreeGrafter"/>
</dbReference>
<dbReference type="SUPFAM" id="SSF64288">
    <property type="entry name" value="Chorismate lyase-like"/>
    <property type="match status" value="1"/>
</dbReference>
<dbReference type="SMART" id="SM00866">
    <property type="entry name" value="UTRA"/>
    <property type="match status" value="1"/>
</dbReference>
<evidence type="ECO:0000256" key="2">
    <source>
        <dbReference type="ARBA" id="ARBA00023125"/>
    </source>
</evidence>
<dbReference type="InterPro" id="IPR000524">
    <property type="entry name" value="Tscrpt_reg_HTH_GntR"/>
</dbReference>
<keyword evidence="2" id="KW-0238">DNA-binding</keyword>
<dbReference type="PANTHER" id="PTHR44846:SF1">
    <property type="entry name" value="MANNOSYL-D-GLYCERATE TRANSPORT_METABOLISM SYSTEM REPRESSOR MNGR-RELATED"/>
    <property type="match status" value="1"/>
</dbReference>
<dbReference type="PROSITE" id="PS50949">
    <property type="entry name" value="HTH_GNTR"/>
    <property type="match status" value="1"/>
</dbReference>
<evidence type="ECO:0000256" key="3">
    <source>
        <dbReference type="ARBA" id="ARBA00023163"/>
    </source>
</evidence>
<dbReference type="GO" id="GO:0003700">
    <property type="term" value="F:DNA-binding transcription factor activity"/>
    <property type="evidence" value="ECO:0007669"/>
    <property type="project" value="InterPro"/>
</dbReference>
<evidence type="ECO:0000313" key="6">
    <source>
        <dbReference type="Proteomes" id="UP000260991"/>
    </source>
</evidence>
<gene>
    <name evidence="5" type="ORF">DWZ46_13015</name>
</gene>
<protein>
    <submittedName>
        <fullName evidence="5">GntR family transcriptional regulator</fullName>
    </submittedName>
</protein>
<dbReference type="PANTHER" id="PTHR44846">
    <property type="entry name" value="MANNOSYL-D-GLYCERATE TRANSPORT/METABOLISM SYSTEM REPRESSOR MNGR-RELATED"/>
    <property type="match status" value="1"/>
</dbReference>
<dbReference type="Pfam" id="PF00392">
    <property type="entry name" value="GntR"/>
    <property type="match status" value="1"/>
</dbReference>
<dbReference type="InterPro" id="IPR028978">
    <property type="entry name" value="Chorismate_lyase_/UTRA_dom_sf"/>
</dbReference>
<dbReference type="Gene3D" id="3.40.1410.10">
    <property type="entry name" value="Chorismate lyase-like"/>
    <property type="match status" value="1"/>
</dbReference>
<dbReference type="InterPro" id="IPR036390">
    <property type="entry name" value="WH_DNA-bd_sf"/>
</dbReference>
<dbReference type="PRINTS" id="PR00035">
    <property type="entry name" value="HTHGNTR"/>
</dbReference>
<proteinExistence type="predicted"/>
<evidence type="ECO:0000259" key="4">
    <source>
        <dbReference type="PROSITE" id="PS50949"/>
    </source>
</evidence>
<sequence>MSNLRAIAKDSPIPVFYQIYVDIKKRILAHTIQDEEQKLPSERDLAEEYGVSRVTMRQSLAELEKDGIIIRERGRGSFVNETPRPILQQLKLPSDKIMQSARSFVDPHPEIVQLTRFEQTDPEIGENLNYDGPIFYIKRIFRVNGNPIAVNRIWLPEKFTPQLDIVGLCVDNSLSKTLSQHYGIKILHRTNIVEAVRPSPTEVDLLKITYDTLILQISSTSFTENNVPYEFSRTSWIGDAIRLKVDVTDIEHSLEIAT</sequence>
<dbReference type="InterPro" id="IPR036388">
    <property type="entry name" value="WH-like_DNA-bd_sf"/>
</dbReference>
<dbReference type="Proteomes" id="UP000260991">
    <property type="component" value="Unassembled WGS sequence"/>
</dbReference>
<dbReference type="Gene3D" id="1.10.10.10">
    <property type="entry name" value="Winged helix-like DNA-binding domain superfamily/Winged helix DNA-binding domain"/>
    <property type="match status" value="1"/>
</dbReference>
<dbReference type="RefSeq" id="WP_158403800.1">
    <property type="nucleotide sequence ID" value="NZ_JAQETD010000020.1"/>
</dbReference>
<evidence type="ECO:0000256" key="1">
    <source>
        <dbReference type="ARBA" id="ARBA00023015"/>
    </source>
</evidence>